<evidence type="ECO:0000313" key="3">
    <source>
        <dbReference type="Proteomes" id="UP000048984"/>
    </source>
</evidence>
<evidence type="ECO:0000256" key="1">
    <source>
        <dbReference type="SAM" id="Phobius"/>
    </source>
</evidence>
<evidence type="ECO:0000313" key="2">
    <source>
        <dbReference type="EMBL" id="KPL52605.1"/>
    </source>
</evidence>
<keyword evidence="1" id="KW-1133">Transmembrane helix</keyword>
<proteinExistence type="predicted"/>
<protein>
    <recommendedName>
        <fullName evidence="4">DUF2946 domain-containing protein</fullName>
    </recommendedName>
</protein>
<comment type="caution">
    <text evidence="2">The sequence shown here is derived from an EMBL/GenBank/DDBJ whole genome shotgun (WGS) entry which is preliminary data.</text>
</comment>
<sequence length="156" mass="15612">MGRRPRRRYDLATTTALGAVRREVASALGMLVVLTNLLVAMMVAAGAPAGGAQAGGAPTGIDRALDPFGSDRIVICTGSGLVILDRDGRPIGEEPGGATCPFCLPLIGGLADIPADIPLAPNGGAIVAAMLAVLERDAAAVVVRDRAKPPTGPPAA</sequence>
<keyword evidence="1" id="KW-0472">Membrane</keyword>
<accession>A0A0P6WD18</accession>
<feature type="transmembrane region" description="Helical" evidence="1">
    <location>
        <begin position="27"/>
        <end position="47"/>
    </location>
</feature>
<organism evidence="2 3">
    <name type="scientific">Prosthecodimorpha hirschii</name>
    <dbReference type="NCBI Taxonomy" id="665126"/>
    <lineage>
        <taxon>Bacteria</taxon>
        <taxon>Pseudomonadati</taxon>
        <taxon>Pseudomonadota</taxon>
        <taxon>Alphaproteobacteria</taxon>
        <taxon>Hyphomicrobiales</taxon>
        <taxon>Ancalomicrobiaceae</taxon>
        <taxon>Prosthecodimorpha</taxon>
    </lineage>
</organism>
<keyword evidence="3" id="KW-1185">Reference proteome</keyword>
<name>A0A0P6WD18_9HYPH</name>
<dbReference type="STRING" id="665126.ABB55_10515"/>
<dbReference type="EMBL" id="LJYW01000001">
    <property type="protein sequence ID" value="KPL52605.1"/>
    <property type="molecule type" value="Genomic_DNA"/>
</dbReference>
<keyword evidence="1" id="KW-0812">Transmembrane</keyword>
<dbReference type="AlphaFoldDB" id="A0A0P6WD18"/>
<reference evidence="2 3" key="1">
    <citation type="submission" date="2015-09" db="EMBL/GenBank/DDBJ databases">
        <authorList>
            <person name="Jackson K.R."/>
            <person name="Lunt B.L."/>
            <person name="Fisher J.N.B."/>
            <person name="Gardner A.V."/>
            <person name="Bailey M.E."/>
            <person name="Deus L.M."/>
            <person name="Earl A.S."/>
            <person name="Gibby P.D."/>
            <person name="Hartmann K.A."/>
            <person name="Liu J.E."/>
            <person name="Manci A.M."/>
            <person name="Nielsen D.A."/>
            <person name="Solomon M.B."/>
            <person name="Breakwell D.P."/>
            <person name="Burnett S.H."/>
            <person name="Grose J.H."/>
        </authorList>
    </citation>
    <scope>NUCLEOTIDE SEQUENCE [LARGE SCALE GENOMIC DNA]</scope>
    <source>
        <strain evidence="2 3">16</strain>
    </source>
</reference>
<evidence type="ECO:0008006" key="4">
    <source>
        <dbReference type="Google" id="ProtNLM"/>
    </source>
</evidence>
<dbReference type="RefSeq" id="WP_054358768.1">
    <property type="nucleotide sequence ID" value="NZ_LJYW01000001.1"/>
</dbReference>
<gene>
    <name evidence="2" type="ORF">ABB55_10515</name>
</gene>
<reference evidence="2 3" key="2">
    <citation type="submission" date="2015-10" db="EMBL/GenBank/DDBJ databases">
        <title>Draft Genome Sequence of Prosthecomicrobium hirschii ATCC 27832.</title>
        <authorList>
            <person name="Daniel J."/>
            <person name="Givan S.A."/>
            <person name="Brun Y.V."/>
            <person name="Brown P.J."/>
        </authorList>
    </citation>
    <scope>NUCLEOTIDE SEQUENCE [LARGE SCALE GENOMIC DNA]</scope>
    <source>
        <strain evidence="2 3">16</strain>
    </source>
</reference>
<dbReference type="Proteomes" id="UP000048984">
    <property type="component" value="Unassembled WGS sequence"/>
</dbReference>